<reference evidence="2 3" key="1">
    <citation type="submission" date="2015-09" db="EMBL/GenBank/DDBJ databases">
        <title>Genome sequence of Oxobacter pfennigii DSM 3222.</title>
        <authorList>
            <person name="Poehlein A."/>
            <person name="Bengelsdorf F.R."/>
            <person name="Schiel-Bengelsdorf B."/>
            <person name="Duerre P."/>
            <person name="Daniel R."/>
        </authorList>
    </citation>
    <scope>NUCLEOTIDE SEQUENCE [LARGE SCALE GENOMIC DNA]</scope>
    <source>
        <strain evidence="2 3">DSM 3222</strain>
    </source>
</reference>
<gene>
    <name evidence="2" type="ORF">OXPF_00100</name>
</gene>
<feature type="transmembrane region" description="Helical" evidence="1">
    <location>
        <begin position="6"/>
        <end position="24"/>
    </location>
</feature>
<keyword evidence="3" id="KW-1185">Reference proteome</keyword>
<sequence length="102" mass="11514">MYFIESLINIALWCIGLWILFLVIRQAIDGSETAENIREILKILSSKNSETSDIEKYDKGEDYSINETNIDICPACHSHVNPADKKCPSCGLPLIIEEDNNL</sequence>
<protein>
    <recommendedName>
        <fullName evidence="4">Double zinc ribbon</fullName>
    </recommendedName>
</protein>
<dbReference type="RefSeq" id="WP_054873179.1">
    <property type="nucleotide sequence ID" value="NZ_LKET01000003.1"/>
</dbReference>
<organism evidence="2 3">
    <name type="scientific">Oxobacter pfennigii</name>
    <dbReference type="NCBI Taxonomy" id="36849"/>
    <lineage>
        <taxon>Bacteria</taxon>
        <taxon>Bacillati</taxon>
        <taxon>Bacillota</taxon>
        <taxon>Clostridia</taxon>
        <taxon>Eubacteriales</taxon>
        <taxon>Clostridiaceae</taxon>
        <taxon>Oxobacter</taxon>
    </lineage>
</organism>
<name>A0A0N8NU15_9CLOT</name>
<evidence type="ECO:0000256" key="1">
    <source>
        <dbReference type="SAM" id="Phobius"/>
    </source>
</evidence>
<evidence type="ECO:0008006" key="4">
    <source>
        <dbReference type="Google" id="ProtNLM"/>
    </source>
</evidence>
<dbReference type="STRING" id="36849.OXPF_00100"/>
<dbReference type="Proteomes" id="UP000050326">
    <property type="component" value="Unassembled WGS sequence"/>
</dbReference>
<dbReference type="AlphaFoldDB" id="A0A0N8NU15"/>
<accession>A0A0N8NU15</accession>
<comment type="caution">
    <text evidence="2">The sequence shown here is derived from an EMBL/GenBank/DDBJ whole genome shotgun (WGS) entry which is preliminary data.</text>
</comment>
<proteinExistence type="predicted"/>
<dbReference type="EMBL" id="LKET01000003">
    <property type="protein sequence ID" value="KPU46368.1"/>
    <property type="molecule type" value="Genomic_DNA"/>
</dbReference>
<evidence type="ECO:0000313" key="2">
    <source>
        <dbReference type="EMBL" id="KPU46368.1"/>
    </source>
</evidence>
<dbReference type="OrthoDB" id="1739973at2"/>
<evidence type="ECO:0000313" key="3">
    <source>
        <dbReference type="Proteomes" id="UP000050326"/>
    </source>
</evidence>
<keyword evidence="1" id="KW-0812">Transmembrane</keyword>
<keyword evidence="1" id="KW-0472">Membrane</keyword>
<keyword evidence="1" id="KW-1133">Transmembrane helix</keyword>